<comment type="subcellular location">
    <subcellularLocation>
        <location evidence="12">Cell membrane</location>
        <topology evidence="12">Multi-pass membrane protein</topology>
    </subcellularLocation>
    <subcellularLocation>
        <location evidence="1">Membrane</location>
        <topology evidence="1">Multi-pass membrane protein</topology>
    </subcellularLocation>
</comment>
<dbReference type="InterPro" id="IPR004117">
    <property type="entry name" value="7tm6_olfct_rcpt"/>
</dbReference>
<keyword evidence="4 12" id="KW-0552">Olfaction</keyword>
<dbReference type="AlphaFoldDB" id="A0A921ZE36"/>
<dbReference type="GO" id="GO:0005886">
    <property type="term" value="C:plasma membrane"/>
    <property type="evidence" value="ECO:0007669"/>
    <property type="project" value="UniProtKB-SubCell"/>
</dbReference>
<evidence type="ECO:0000256" key="5">
    <source>
        <dbReference type="ARBA" id="ARBA00022989"/>
    </source>
</evidence>
<feature type="transmembrane region" description="Helical" evidence="12">
    <location>
        <begin position="91"/>
        <end position="110"/>
    </location>
</feature>
<evidence type="ECO:0000256" key="10">
    <source>
        <dbReference type="ARBA" id="ARBA00037946"/>
    </source>
</evidence>
<evidence type="ECO:0000256" key="6">
    <source>
        <dbReference type="ARBA" id="ARBA00023136"/>
    </source>
</evidence>
<keyword evidence="5 12" id="KW-1133">Transmembrane helix</keyword>
<feature type="transmembrane region" description="Helical" evidence="12">
    <location>
        <begin position="56"/>
        <end position="79"/>
    </location>
</feature>
<protein>
    <recommendedName>
        <fullName evidence="12">Odorant receptor</fullName>
    </recommendedName>
</protein>
<reference evidence="13" key="2">
    <citation type="submission" date="2020-12" db="EMBL/GenBank/DDBJ databases">
        <authorList>
            <person name="Kanost M."/>
        </authorList>
    </citation>
    <scope>NUCLEOTIDE SEQUENCE</scope>
</reference>
<evidence type="ECO:0000256" key="2">
    <source>
        <dbReference type="ARBA" id="ARBA00022606"/>
    </source>
</evidence>
<organism evidence="13 14">
    <name type="scientific">Manduca sexta</name>
    <name type="common">Tobacco hawkmoth</name>
    <name type="synonym">Tobacco hornworm</name>
    <dbReference type="NCBI Taxonomy" id="7130"/>
    <lineage>
        <taxon>Eukaryota</taxon>
        <taxon>Metazoa</taxon>
        <taxon>Ecdysozoa</taxon>
        <taxon>Arthropoda</taxon>
        <taxon>Hexapoda</taxon>
        <taxon>Insecta</taxon>
        <taxon>Pterygota</taxon>
        <taxon>Neoptera</taxon>
        <taxon>Endopterygota</taxon>
        <taxon>Lepidoptera</taxon>
        <taxon>Glossata</taxon>
        <taxon>Ditrysia</taxon>
        <taxon>Bombycoidea</taxon>
        <taxon>Sphingidae</taxon>
        <taxon>Sphinginae</taxon>
        <taxon>Sphingini</taxon>
        <taxon>Manduca</taxon>
    </lineage>
</organism>
<comment type="caution">
    <text evidence="12">Lacks conserved residue(s) required for the propagation of feature annotation.</text>
</comment>
<keyword evidence="8 12" id="KW-0807">Transducer</keyword>
<proteinExistence type="inferred from homology"/>
<gene>
    <name evidence="13" type="ORF">O3G_MSEX009111</name>
</gene>
<evidence type="ECO:0000256" key="9">
    <source>
        <dbReference type="ARBA" id="ARBA00037764"/>
    </source>
</evidence>
<dbReference type="GO" id="GO:0007165">
    <property type="term" value="P:signal transduction"/>
    <property type="evidence" value="ECO:0007669"/>
    <property type="project" value="UniProtKB-KW"/>
</dbReference>
<comment type="caution">
    <text evidence="13">The sequence shown here is derived from an EMBL/GenBank/DDBJ whole genome shotgun (WGS) entry which is preliminary data.</text>
</comment>
<feature type="transmembrane region" description="Helical" evidence="12">
    <location>
        <begin position="389"/>
        <end position="408"/>
    </location>
</feature>
<dbReference type="GO" id="GO:0005549">
    <property type="term" value="F:odorant binding"/>
    <property type="evidence" value="ECO:0007669"/>
    <property type="project" value="InterPro"/>
</dbReference>
<dbReference type="PANTHER" id="PTHR21137">
    <property type="entry name" value="ODORANT RECEPTOR"/>
    <property type="match status" value="1"/>
</dbReference>
<evidence type="ECO:0000256" key="8">
    <source>
        <dbReference type="ARBA" id="ARBA00023224"/>
    </source>
</evidence>
<dbReference type="Proteomes" id="UP000791440">
    <property type="component" value="Unassembled WGS sequence"/>
</dbReference>
<name>A0A921ZE36_MANSE</name>
<evidence type="ECO:0000256" key="3">
    <source>
        <dbReference type="ARBA" id="ARBA00022692"/>
    </source>
</evidence>
<evidence type="ECO:0000313" key="13">
    <source>
        <dbReference type="EMBL" id="KAG6455259.1"/>
    </source>
</evidence>
<keyword evidence="7 12" id="KW-0675">Receptor</keyword>
<dbReference type="EMBL" id="JH668486">
    <property type="protein sequence ID" value="KAG6455259.1"/>
    <property type="molecule type" value="Genomic_DNA"/>
</dbReference>
<dbReference type="Pfam" id="PF02949">
    <property type="entry name" value="7tm_6"/>
    <property type="match status" value="1"/>
</dbReference>
<reference evidence="13" key="1">
    <citation type="journal article" date="2016" name="Insect Biochem. Mol. Biol.">
        <title>Multifaceted biological insights from a draft genome sequence of the tobacco hornworm moth, Manduca sexta.</title>
        <authorList>
            <person name="Kanost M.R."/>
            <person name="Arrese E.L."/>
            <person name="Cao X."/>
            <person name="Chen Y.R."/>
            <person name="Chellapilla S."/>
            <person name="Goldsmith M.R."/>
            <person name="Grosse-Wilde E."/>
            <person name="Heckel D.G."/>
            <person name="Herndon N."/>
            <person name="Jiang H."/>
            <person name="Papanicolaou A."/>
            <person name="Qu J."/>
            <person name="Soulages J.L."/>
            <person name="Vogel H."/>
            <person name="Walters J."/>
            <person name="Waterhouse R.M."/>
            <person name="Ahn S.J."/>
            <person name="Almeida F.C."/>
            <person name="An C."/>
            <person name="Aqrawi P."/>
            <person name="Bretschneider A."/>
            <person name="Bryant W.B."/>
            <person name="Bucks S."/>
            <person name="Chao H."/>
            <person name="Chevignon G."/>
            <person name="Christen J.M."/>
            <person name="Clarke D.F."/>
            <person name="Dittmer N.T."/>
            <person name="Ferguson L.C.F."/>
            <person name="Garavelou S."/>
            <person name="Gordon K.H.J."/>
            <person name="Gunaratna R.T."/>
            <person name="Han Y."/>
            <person name="Hauser F."/>
            <person name="He Y."/>
            <person name="Heidel-Fischer H."/>
            <person name="Hirsh A."/>
            <person name="Hu Y."/>
            <person name="Jiang H."/>
            <person name="Kalra D."/>
            <person name="Klinner C."/>
            <person name="Konig C."/>
            <person name="Kovar C."/>
            <person name="Kroll A.R."/>
            <person name="Kuwar S.S."/>
            <person name="Lee S.L."/>
            <person name="Lehman R."/>
            <person name="Li K."/>
            <person name="Li Z."/>
            <person name="Liang H."/>
            <person name="Lovelace S."/>
            <person name="Lu Z."/>
            <person name="Mansfield J.H."/>
            <person name="McCulloch K.J."/>
            <person name="Mathew T."/>
            <person name="Morton B."/>
            <person name="Muzny D.M."/>
            <person name="Neunemann D."/>
            <person name="Ongeri F."/>
            <person name="Pauchet Y."/>
            <person name="Pu L.L."/>
            <person name="Pyrousis I."/>
            <person name="Rao X.J."/>
            <person name="Redding A."/>
            <person name="Roesel C."/>
            <person name="Sanchez-Gracia A."/>
            <person name="Schaack S."/>
            <person name="Shukla A."/>
            <person name="Tetreau G."/>
            <person name="Wang Y."/>
            <person name="Xiong G.H."/>
            <person name="Traut W."/>
            <person name="Walsh T.K."/>
            <person name="Worley K.C."/>
            <person name="Wu D."/>
            <person name="Wu W."/>
            <person name="Wu Y.Q."/>
            <person name="Zhang X."/>
            <person name="Zou Z."/>
            <person name="Zucker H."/>
            <person name="Briscoe A.D."/>
            <person name="Burmester T."/>
            <person name="Clem R.J."/>
            <person name="Feyereisen R."/>
            <person name="Grimmelikhuijzen C.J.P."/>
            <person name="Hamodrakas S.J."/>
            <person name="Hansson B.S."/>
            <person name="Huguet E."/>
            <person name="Jermiin L.S."/>
            <person name="Lan Q."/>
            <person name="Lehman H.K."/>
            <person name="Lorenzen M."/>
            <person name="Merzendorfer H."/>
            <person name="Michalopoulos I."/>
            <person name="Morton D.B."/>
            <person name="Muthukrishnan S."/>
            <person name="Oakeshott J.G."/>
            <person name="Palmer W."/>
            <person name="Park Y."/>
            <person name="Passarelli A.L."/>
            <person name="Rozas J."/>
            <person name="Schwartz L.M."/>
            <person name="Smith W."/>
            <person name="Southgate A."/>
            <person name="Vilcinskas A."/>
            <person name="Vogt R."/>
            <person name="Wang P."/>
            <person name="Werren J."/>
            <person name="Yu X.Q."/>
            <person name="Zhou J.J."/>
            <person name="Brown S.J."/>
            <person name="Scherer S.E."/>
            <person name="Richards S."/>
            <person name="Blissard G.W."/>
        </authorList>
    </citation>
    <scope>NUCLEOTIDE SEQUENCE</scope>
</reference>
<dbReference type="PANTHER" id="PTHR21137:SF37">
    <property type="entry name" value="ODORANT RECEPTOR 46A, ISOFORM B-RELATED"/>
    <property type="match status" value="1"/>
</dbReference>
<evidence type="ECO:0000256" key="1">
    <source>
        <dbReference type="ARBA" id="ARBA00004141"/>
    </source>
</evidence>
<evidence type="ECO:0000313" key="14">
    <source>
        <dbReference type="Proteomes" id="UP000791440"/>
    </source>
</evidence>
<evidence type="ECO:0000256" key="11">
    <source>
        <dbReference type="ARBA" id="ARBA00038679"/>
    </source>
</evidence>
<dbReference type="GO" id="GO:0004984">
    <property type="term" value="F:olfactory receptor activity"/>
    <property type="evidence" value="ECO:0007669"/>
    <property type="project" value="InterPro"/>
</dbReference>
<comment type="similarity">
    <text evidence="10">Belongs to the insect chemoreceptor superfamily. Heteromeric odorant receptor channel (TC 1.A.69) family. Or2a subfamily.</text>
</comment>
<dbReference type="EMBL" id="JH668486">
    <property type="protein sequence ID" value="KAG6455260.1"/>
    <property type="molecule type" value="Genomic_DNA"/>
</dbReference>
<comment type="subunit">
    <text evidence="11">Interacts with Orco. Complexes exist early in the endomembrane system in olfactory sensory neurons (OSNs), coupling these complexes to the conserved ciliary trafficking pathway.</text>
</comment>
<comment type="function">
    <text evidence="9">Odorant receptor which mediates acceptance or avoidance behavior, depending on its substrates. The odorant receptor repertoire encodes a large collection of odor stimuli that vary widely in identity, intensity, and duration. May form a complex with Orco to form odorant-sensing units, providing sensitive and prolonged odorant signaling and calcium permeability.</text>
</comment>
<keyword evidence="2 12" id="KW-0716">Sensory transduction</keyword>
<evidence type="ECO:0000256" key="12">
    <source>
        <dbReference type="RuleBase" id="RU351113"/>
    </source>
</evidence>
<feature type="transmembrane region" description="Helical" evidence="12">
    <location>
        <begin position="219"/>
        <end position="237"/>
    </location>
</feature>
<keyword evidence="3 12" id="KW-0812">Transmembrane</keyword>
<evidence type="ECO:0000256" key="7">
    <source>
        <dbReference type="ARBA" id="ARBA00023170"/>
    </source>
</evidence>
<feature type="transmembrane region" description="Helical" evidence="12">
    <location>
        <begin position="293"/>
        <end position="313"/>
    </location>
</feature>
<keyword evidence="6 12" id="KW-0472">Membrane</keyword>
<keyword evidence="14" id="KW-1185">Reference proteome</keyword>
<evidence type="ECO:0000256" key="4">
    <source>
        <dbReference type="ARBA" id="ARBA00022725"/>
    </source>
</evidence>
<sequence>MSNIQLTRYMSEMHNSGKKYPIVMEFHQIDCFAINMKFFKLLGICIRNYPFRFYNVYSIMLIFTFIIFYDLLCTINLFYLPVQLDLIIEELVFYFMELAAISKVLTFVFFRDKLAKILDALEDPMFQASNGKEQKIIDGAKRFNKRYWKIVATVSLTSHATHILSPIVERLFLSVPLQLPTCRYSFLSENTIQQFIYPLYLYQTLGMHCHLWFNANIDSFFLGLMILIIAQLQILDLRLRTATDVKKNDDIGQANTSEARANYSLTQLNKCIVHFDEVGKFCSLVEDTFSMTLFMQFSMSSCILCVVLFRFTLPAPFEYYIFLGTYMSVMISFIFVPCWFGTRVMELSVLLCSSVYECDWTAMPKKFKSNLQLFVERAKRPLTITGGKMFMLSLTTFTSIMNSSYSFFTLLRNVQTHD</sequence>
<accession>A0A921ZE36</accession>
<feature type="transmembrane region" description="Helical" evidence="12">
    <location>
        <begin position="319"/>
        <end position="340"/>
    </location>
</feature>